<protein>
    <recommendedName>
        <fullName evidence="5">Lipoprotein with Yx(FWY)xxD motif</fullName>
    </recommendedName>
</protein>
<name>A0ABW3W3A4_9ACTN</name>
<sequence>MNKRAVAVPMLAAAVLALGGCGTSSDKASSDHSPGSTGGSGPVLKLATKGKVGKVLVDSSGKTVYFYDLDKAGETTSACVGPCVPLWPSVSAPANPTLGPGVSGTLGTVKDANGGSQLTLNGHPLYTYSLDKDAEDAYGPGYDHIWWVVDARGAKVTTMGGSSGSTSSPGSPSPSSTGGGGGYNY</sequence>
<feature type="signal peptide" evidence="2">
    <location>
        <begin position="1"/>
        <end position="19"/>
    </location>
</feature>
<evidence type="ECO:0008006" key="5">
    <source>
        <dbReference type="Google" id="ProtNLM"/>
    </source>
</evidence>
<evidence type="ECO:0000256" key="1">
    <source>
        <dbReference type="SAM" id="MobiDB-lite"/>
    </source>
</evidence>
<evidence type="ECO:0000313" key="3">
    <source>
        <dbReference type="EMBL" id="MFD1249781.1"/>
    </source>
</evidence>
<dbReference type="InterPro" id="IPR005297">
    <property type="entry name" value="Lipoprotein_repeat"/>
</dbReference>
<accession>A0ABW3W3A4</accession>
<reference evidence="4" key="1">
    <citation type="journal article" date="2019" name="Int. J. Syst. Evol. Microbiol.">
        <title>The Global Catalogue of Microorganisms (GCM) 10K type strain sequencing project: providing services to taxonomists for standard genome sequencing and annotation.</title>
        <authorList>
            <consortium name="The Broad Institute Genomics Platform"/>
            <consortium name="The Broad Institute Genome Sequencing Center for Infectious Disease"/>
            <person name="Wu L."/>
            <person name="Ma J."/>
        </authorList>
    </citation>
    <scope>NUCLEOTIDE SEQUENCE [LARGE SCALE GENOMIC DNA]</scope>
    <source>
        <strain evidence="4">CCUG 52478</strain>
    </source>
</reference>
<feature type="region of interest" description="Disordered" evidence="1">
    <location>
        <begin position="158"/>
        <end position="185"/>
    </location>
</feature>
<dbReference type="PROSITE" id="PS51257">
    <property type="entry name" value="PROKAR_LIPOPROTEIN"/>
    <property type="match status" value="1"/>
</dbReference>
<keyword evidence="4" id="KW-1185">Reference proteome</keyword>
<keyword evidence="2" id="KW-0732">Signal</keyword>
<evidence type="ECO:0000313" key="4">
    <source>
        <dbReference type="Proteomes" id="UP001597229"/>
    </source>
</evidence>
<gene>
    <name evidence="3" type="ORF">ACFQ3F_18425</name>
</gene>
<feature type="compositionally biased region" description="Low complexity" evidence="1">
    <location>
        <begin position="164"/>
        <end position="176"/>
    </location>
</feature>
<dbReference type="EMBL" id="JBHTLX010000023">
    <property type="protein sequence ID" value="MFD1249781.1"/>
    <property type="molecule type" value="Genomic_DNA"/>
</dbReference>
<dbReference type="Pfam" id="PF03640">
    <property type="entry name" value="Lipoprotein_15"/>
    <property type="match status" value="2"/>
</dbReference>
<dbReference type="PANTHER" id="PTHR39335">
    <property type="entry name" value="BLL4220 PROTEIN"/>
    <property type="match status" value="1"/>
</dbReference>
<evidence type="ECO:0000256" key="2">
    <source>
        <dbReference type="SAM" id="SignalP"/>
    </source>
</evidence>
<dbReference type="Proteomes" id="UP001597229">
    <property type="component" value="Unassembled WGS sequence"/>
</dbReference>
<feature type="chain" id="PRO_5045300240" description="Lipoprotein with Yx(FWY)xxD motif" evidence="2">
    <location>
        <begin position="20"/>
        <end position="185"/>
    </location>
</feature>
<proteinExistence type="predicted"/>
<dbReference type="PANTHER" id="PTHR39335:SF1">
    <property type="entry name" value="BLL4220 PROTEIN"/>
    <property type="match status" value="1"/>
</dbReference>
<dbReference type="RefSeq" id="WP_367917402.1">
    <property type="nucleotide sequence ID" value="NZ_BAABAC010000004.1"/>
</dbReference>
<comment type="caution">
    <text evidence="3">The sequence shown here is derived from an EMBL/GenBank/DDBJ whole genome shotgun (WGS) entry which is preliminary data.</text>
</comment>
<organism evidence="3 4">
    <name type="scientific">Nocardioides ginsengisoli</name>
    <dbReference type="NCBI Taxonomy" id="363868"/>
    <lineage>
        <taxon>Bacteria</taxon>
        <taxon>Bacillati</taxon>
        <taxon>Actinomycetota</taxon>
        <taxon>Actinomycetes</taxon>
        <taxon>Propionibacteriales</taxon>
        <taxon>Nocardioidaceae</taxon>
        <taxon>Nocardioides</taxon>
    </lineage>
</organism>